<dbReference type="PANTHER" id="PTHR36220">
    <property type="entry name" value="UNNAMED PRODUCT"/>
    <property type="match status" value="1"/>
</dbReference>
<dbReference type="SUPFAM" id="SSF82171">
    <property type="entry name" value="DPP6 N-terminal domain-like"/>
    <property type="match status" value="1"/>
</dbReference>
<protein>
    <submittedName>
        <fullName evidence="1">Uncharacterized protein</fullName>
    </submittedName>
</protein>
<proteinExistence type="predicted"/>
<dbReference type="PANTHER" id="PTHR36220:SF1">
    <property type="entry name" value="GAMMA TUBULIN COMPLEX COMPONENT C-TERMINAL DOMAIN-CONTAINING PROTEIN"/>
    <property type="match status" value="1"/>
</dbReference>
<dbReference type="OrthoDB" id="581069at2"/>
<organism evidence="1 2">
    <name type="scientific">Calothrix parasitica NIES-267</name>
    <dbReference type="NCBI Taxonomy" id="1973488"/>
    <lineage>
        <taxon>Bacteria</taxon>
        <taxon>Bacillati</taxon>
        <taxon>Cyanobacteriota</taxon>
        <taxon>Cyanophyceae</taxon>
        <taxon>Nostocales</taxon>
        <taxon>Calotrichaceae</taxon>
        <taxon>Calothrix</taxon>
    </lineage>
</organism>
<dbReference type="AlphaFoldDB" id="A0A1Z4LJF4"/>
<accession>A0A1Z4LJF4</accession>
<evidence type="ECO:0000313" key="1">
    <source>
        <dbReference type="EMBL" id="BAY81377.1"/>
    </source>
</evidence>
<gene>
    <name evidence="1" type="ORF">NIES267_08530</name>
</gene>
<name>A0A1Z4LJF4_9CYAN</name>
<dbReference type="EMBL" id="AP018227">
    <property type="protein sequence ID" value="BAY81377.1"/>
    <property type="molecule type" value="Genomic_DNA"/>
</dbReference>
<keyword evidence="2" id="KW-1185">Reference proteome</keyword>
<sequence length="391" mass="42560">MKIIYSILGVLFVVVLVTQIAPISAQTCLASDPSDSKSFGSALAVSDKYLAVGDPDANRVVLYSREPDGNWSRIKNILPPKGSSADKAGKGFGYSLALNDNTLVIGAYLEVKRKKPNNSYQIQQFGSVYFAPITSKSIGTLREISIPDTDLLVGHAVSFLKDRIAFTGKTGIWEGQVLIADSNTGKITSRIKPPKGFSDLFGLNIKTADESLLISANGSLPSVGAYLATINGKLEKILFDEVDNRPFSTTGSMAISEDLIAIGRIGAFGGSDTLLFRQSANKWLLVGTVRLHGFLDASNSRFLISSTLEQEMVNYNQHSSQPDYLLFRVDADKVVIESEIRWRNNTPVLEPRGVIDSEDLLLSAEGRVVQLPIANLSSSYVIKRPLRRICP</sequence>
<evidence type="ECO:0000313" key="2">
    <source>
        <dbReference type="Proteomes" id="UP000218418"/>
    </source>
</evidence>
<reference evidence="1 2" key="1">
    <citation type="submission" date="2017-06" db="EMBL/GenBank/DDBJ databases">
        <title>Genome sequencing of cyanobaciteial culture collection at National Institute for Environmental Studies (NIES).</title>
        <authorList>
            <person name="Hirose Y."/>
            <person name="Shimura Y."/>
            <person name="Fujisawa T."/>
            <person name="Nakamura Y."/>
            <person name="Kawachi M."/>
        </authorList>
    </citation>
    <scope>NUCLEOTIDE SEQUENCE [LARGE SCALE GENOMIC DNA]</scope>
    <source>
        <strain evidence="1 2">NIES-267</strain>
    </source>
</reference>
<dbReference type="Proteomes" id="UP000218418">
    <property type="component" value="Chromosome"/>
</dbReference>